<dbReference type="Pfam" id="PF00015">
    <property type="entry name" value="MCPsignal"/>
    <property type="match status" value="1"/>
</dbReference>
<dbReference type="RefSeq" id="WP_044836311.1">
    <property type="nucleotide sequence ID" value="NZ_CP059735.1"/>
</dbReference>
<keyword evidence="5" id="KW-0472">Membrane</keyword>
<gene>
    <name evidence="8" type="ORF">SG35_010165</name>
</gene>
<evidence type="ECO:0000313" key="9">
    <source>
        <dbReference type="Proteomes" id="UP000032568"/>
    </source>
</evidence>
<dbReference type="Gene3D" id="1.10.287.950">
    <property type="entry name" value="Methyl-accepting chemotaxis protein"/>
    <property type="match status" value="1"/>
</dbReference>
<dbReference type="PANTHER" id="PTHR32089:SF112">
    <property type="entry name" value="LYSOZYME-LIKE PROTEIN-RELATED"/>
    <property type="match status" value="1"/>
</dbReference>
<dbReference type="AlphaFoldDB" id="A0AAE9YV68"/>
<comment type="subcellular location">
    <subcellularLocation>
        <location evidence="1">Membrane</location>
    </subcellularLocation>
</comment>
<dbReference type="PROSITE" id="PS50111">
    <property type="entry name" value="CHEMOTAXIS_TRANSDUC_2"/>
    <property type="match status" value="1"/>
</dbReference>
<keyword evidence="2 4" id="KW-0807">Transducer</keyword>
<evidence type="ECO:0000256" key="5">
    <source>
        <dbReference type="SAM" id="Phobius"/>
    </source>
</evidence>
<dbReference type="GO" id="GO:0016020">
    <property type="term" value="C:membrane"/>
    <property type="evidence" value="ECO:0007669"/>
    <property type="project" value="UniProtKB-SubCell"/>
</dbReference>
<organism evidence="8 9">
    <name type="scientific">Thalassomonas actiniarum</name>
    <dbReference type="NCBI Taxonomy" id="485447"/>
    <lineage>
        <taxon>Bacteria</taxon>
        <taxon>Pseudomonadati</taxon>
        <taxon>Pseudomonadota</taxon>
        <taxon>Gammaproteobacteria</taxon>
        <taxon>Alteromonadales</taxon>
        <taxon>Colwelliaceae</taxon>
        <taxon>Thalassomonas</taxon>
    </lineage>
</organism>
<sequence>MNVFHRLKFKHKLFLLILVPLLGFLYFSLSHLVEVNHKLNTAHEIQQLLSVTVKNNALVHELQKERGMTAIVLGSKGTKFIRELKEQRQRTDQVHADLSRGLTNFRSEHPGINKILSDINHDLAQLNQVRTSINNLSISTGEAIAYYTKLNDEILQLTGFFISMSPKETVRLAISYYNFLEAKERAGIERAVASGGFSAGAFTSESFQKFIRLNARQDTYLQQFLLNSPDELKNDYLQKMQQPSVLQVIKYRKQITDKGPQGPFTVDAKSWFRVATERINLFKQVEDNISASFIGQIQQLSSSANNTMIFTVLVLLCSTGLTLFIAAVILKNLLQQLKLLTKTITSVRDSHDLTARVSVISADELGQLAHALNETLVTFSGAVEQISSSSMELSASAEQSATTVEKNALSLQHQQNETAQVATAIEQMSVSVQEVARNTSTAMTAARQANEQAINSQQVVSESLHTINTLVGEVSEIGGLISGLHTTSGTIAGVIDVIKGVAEQTNLLALNAAIEAARAGEQGRGFAVVADEVRTLAQRTQESTVEIENIIQQLQREAGNAYTVIEGSQAKAQATVQGTNKIELSLTEIVTSISDINAMVEQIAVAAEEQVNVTDEINQNISDIDNKSQEVTVGAKEVSDVASSQVLLANNLQDLAAKFAI</sequence>
<comment type="similarity">
    <text evidence="3">Belongs to the methyl-accepting chemotaxis (MCP) protein family.</text>
</comment>
<evidence type="ECO:0000259" key="7">
    <source>
        <dbReference type="PROSITE" id="PS50885"/>
    </source>
</evidence>
<dbReference type="GO" id="GO:0006935">
    <property type="term" value="P:chemotaxis"/>
    <property type="evidence" value="ECO:0007669"/>
    <property type="project" value="UniProtKB-ARBA"/>
</dbReference>
<dbReference type="CDD" id="cd06225">
    <property type="entry name" value="HAMP"/>
    <property type="match status" value="1"/>
</dbReference>
<feature type="domain" description="Methyl-accepting transducer" evidence="6">
    <location>
        <begin position="389"/>
        <end position="625"/>
    </location>
</feature>
<accession>A0AAE9YV68</accession>
<dbReference type="PROSITE" id="PS50885">
    <property type="entry name" value="HAMP"/>
    <property type="match status" value="1"/>
</dbReference>
<dbReference type="GO" id="GO:0007165">
    <property type="term" value="P:signal transduction"/>
    <property type="evidence" value="ECO:0007669"/>
    <property type="project" value="UniProtKB-KW"/>
</dbReference>
<evidence type="ECO:0000313" key="8">
    <source>
        <dbReference type="EMBL" id="WDE00954.1"/>
    </source>
</evidence>
<keyword evidence="9" id="KW-1185">Reference proteome</keyword>
<dbReference type="InterPro" id="IPR003660">
    <property type="entry name" value="HAMP_dom"/>
</dbReference>
<dbReference type="Proteomes" id="UP000032568">
    <property type="component" value="Chromosome"/>
</dbReference>
<evidence type="ECO:0000256" key="1">
    <source>
        <dbReference type="ARBA" id="ARBA00004370"/>
    </source>
</evidence>
<dbReference type="InterPro" id="IPR013587">
    <property type="entry name" value="Nitrate/nitrite_sensing"/>
</dbReference>
<keyword evidence="5" id="KW-1133">Transmembrane helix</keyword>
<dbReference type="FunFam" id="1.10.287.950:FF:000001">
    <property type="entry name" value="Methyl-accepting chemotaxis sensory transducer"/>
    <property type="match status" value="1"/>
</dbReference>
<dbReference type="SMART" id="SM00304">
    <property type="entry name" value="HAMP"/>
    <property type="match status" value="1"/>
</dbReference>
<reference evidence="8 9" key="1">
    <citation type="journal article" date="2015" name="Genome Announc.">
        <title>Draft Genome Sequences of Marine Isolates of Thalassomonas viridans and Thalassomonas actiniarum.</title>
        <authorList>
            <person name="Olonade I."/>
            <person name="van Zyl L.J."/>
            <person name="Trindade M."/>
        </authorList>
    </citation>
    <scope>NUCLEOTIDE SEQUENCE [LARGE SCALE GENOMIC DNA]</scope>
    <source>
        <strain evidence="8 9">A5K-106</strain>
    </source>
</reference>
<keyword evidence="5" id="KW-0812">Transmembrane</keyword>
<protein>
    <submittedName>
        <fullName evidence="8">Methyl-accepting chemotaxis protein</fullName>
    </submittedName>
</protein>
<name>A0AAE9YV68_9GAMM</name>
<evidence type="ECO:0000256" key="3">
    <source>
        <dbReference type="ARBA" id="ARBA00029447"/>
    </source>
</evidence>
<evidence type="ECO:0000256" key="4">
    <source>
        <dbReference type="PROSITE-ProRule" id="PRU00284"/>
    </source>
</evidence>
<evidence type="ECO:0000259" key="6">
    <source>
        <dbReference type="PROSITE" id="PS50111"/>
    </source>
</evidence>
<feature type="transmembrane region" description="Helical" evidence="5">
    <location>
        <begin position="308"/>
        <end position="330"/>
    </location>
</feature>
<dbReference type="PANTHER" id="PTHR32089">
    <property type="entry name" value="METHYL-ACCEPTING CHEMOTAXIS PROTEIN MCPB"/>
    <property type="match status" value="1"/>
</dbReference>
<dbReference type="SUPFAM" id="SSF58104">
    <property type="entry name" value="Methyl-accepting chemotaxis protein (MCP) signaling domain"/>
    <property type="match status" value="1"/>
</dbReference>
<dbReference type="CDD" id="cd11386">
    <property type="entry name" value="MCP_signal"/>
    <property type="match status" value="1"/>
</dbReference>
<dbReference type="KEGG" id="tact:SG35_010165"/>
<reference evidence="8 9" key="2">
    <citation type="journal article" date="2022" name="Mar. Drugs">
        <title>Bioassay-Guided Fractionation Leads to the Detection of Cholic Acid Generated by the Rare Thalassomonas sp.</title>
        <authorList>
            <person name="Pheiffer F."/>
            <person name="Schneider Y.K."/>
            <person name="Hansen E.H."/>
            <person name="Andersen J.H."/>
            <person name="Isaksson J."/>
            <person name="Busche T."/>
            <person name="R C."/>
            <person name="Kalinowski J."/>
            <person name="Zyl L.V."/>
            <person name="Trindade M."/>
        </authorList>
    </citation>
    <scope>NUCLEOTIDE SEQUENCE [LARGE SCALE GENOMIC DNA]</scope>
    <source>
        <strain evidence="8 9">A5K-106</strain>
    </source>
</reference>
<dbReference type="SMART" id="SM00283">
    <property type="entry name" value="MA"/>
    <property type="match status" value="1"/>
</dbReference>
<proteinExistence type="inferred from homology"/>
<dbReference type="EMBL" id="CP059735">
    <property type="protein sequence ID" value="WDE00954.1"/>
    <property type="molecule type" value="Genomic_DNA"/>
</dbReference>
<dbReference type="InterPro" id="IPR004089">
    <property type="entry name" value="MCPsignal_dom"/>
</dbReference>
<dbReference type="Pfam" id="PF00672">
    <property type="entry name" value="HAMP"/>
    <property type="match status" value="1"/>
</dbReference>
<feature type="domain" description="HAMP" evidence="7">
    <location>
        <begin position="331"/>
        <end position="384"/>
    </location>
</feature>
<evidence type="ECO:0000256" key="2">
    <source>
        <dbReference type="ARBA" id="ARBA00023224"/>
    </source>
</evidence>
<dbReference type="Pfam" id="PF08376">
    <property type="entry name" value="NIT"/>
    <property type="match status" value="1"/>
</dbReference>